<reference evidence="2" key="1">
    <citation type="submission" date="2017-01" db="EMBL/GenBank/DDBJ databases">
        <authorList>
            <person name="Assis F.L."/>
            <person name="Abrahao J.S."/>
            <person name="Silva L."/>
            <person name="Khalil J.B."/>
            <person name="Rodrigues R."/>
            <person name="Silva L.S."/>
            <person name="Arantes T."/>
            <person name="Boratto P."/>
            <person name="Andrade M."/>
            <person name="Kroon E.G."/>
            <person name="Ribeiro B."/>
            <person name="Bergier I."/>
            <person name="Seligmann H."/>
            <person name="Ghigo E."/>
            <person name="Colson P."/>
            <person name="Levasseur A."/>
            <person name="Raoult D."/>
            <person name="Scola B.L."/>
        </authorList>
    </citation>
    <scope>NUCLEOTIDE SEQUENCE</scope>
    <source>
        <strain evidence="2">Soda lake</strain>
    </source>
</reference>
<dbReference type="KEGG" id="vg:80518557"/>
<dbReference type="RefSeq" id="YP_010781793.1">
    <property type="nucleotide sequence ID" value="NC_075039.1"/>
</dbReference>
<feature type="transmembrane region" description="Helical" evidence="1">
    <location>
        <begin position="38"/>
        <end position="58"/>
    </location>
</feature>
<reference evidence="2" key="2">
    <citation type="journal article" date="2018" name="Nat. Commun.">
        <title>Tailed giant Tupanvirus possesses the most complete translational apparatus of the known virosphere.</title>
        <authorList>
            <person name="Abrahao J."/>
            <person name="Silva L."/>
            <person name="Silva L.S."/>
            <person name="Khalil J.Y.B."/>
            <person name="Rodrigues R."/>
            <person name="Arantes T."/>
            <person name="Assis F."/>
            <person name="Boratto P."/>
            <person name="Andrade M."/>
            <person name="Kroon E.G."/>
            <person name="Ribeiro B."/>
            <person name="Bergier I."/>
            <person name="Seligmann H."/>
            <person name="Ghigo E."/>
            <person name="Colson P."/>
            <person name="Levasseur A."/>
            <person name="Kroemer G."/>
            <person name="Raoult D."/>
            <person name="La Scola B."/>
        </authorList>
    </citation>
    <scope>NUCLEOTIDE SEQUENCE [LARGE SCALE GENOMIC DNA]</scope>
    <source>
        <strain evidence="2">Soda lake</strain>
    </source>
</reference>
<organism evidence="2">
    <name type="scientific">Tupanvirus soda lake</name>
    <dbReference type="NCBI Taxonomy" id="2126985"/>
    <lineage>
        <taxon>Viruses</taxon>
        <taxon>Varidnaviria</taxon>
        <taxon>Bamfordvirae</taxon>
        <taxon>Nucleocytoviricota</taxon>
        <taxon>Megaviricetes</taxon>
        <taxon>Imitervirales</taxon>
        <taxon>Mimiviridae</taxon>
        <taxon>Megamimivirinae</taxon>
        <taxon>Tupanvirus</taxon>
        <taxon>Tupanvirus salinum</taxon>
    </lineage>
</organism>
<evidence type="ECO:0008006" key="3">
    <source>
        <dbReference type="Google" id="ProtNLM"/>
    </source>
</evidence>
<protein>
    <recommendedName>
        <fullName evidence="3">Transmembrane protein</fullName>
    </recommendedName>
</protein>
<keyword evidence="1" id="KW-0472">Membrane</keyword>
<accession>A0A6N1NUD6</accession>
<sequence>MNHNNNNSDESKSFVFLYIVIIVVCLFVSKFFNITLSTILFLVIAAIIIFYIHNNVFINKDGENKYNDTNNKLETIHPKPKNIDNYPNFINFIHNMQKYNQYNVDAFDGVINSIDQFVGSYEKIINEPSIYCEQDLLTAINFARNAQNYLQSMIYKIPTDFVSTDELHKHMKDLDTILNNYIYQLNTLCGDTGNISFHGPKPYNFYDNSKWNQFEFY</sequence>
<evidence type="ECO:0000256" key="1">
    <source>
        <dbReference type="SAM" id="Phobius"/>
    </source>
</evidence>
<name>A0A6N1NUD6_9VIRU</name>
<keyword evidence="1" id="KW-1133">Transmembrane helix</keyword>
<keyword evidence="1" id="KW-0812">Transmembrane</keyword>
<dbReference type="EMBL" id="KY523104">
    <property type="protein sequence ID" value="QKU35138.1"/>
    <property type="molecule type" value="Genomic_DNA"/>
</dbReference>
<proteinExistence type="predicted"/>
<evidence type="ECO:0000313" key="2">
    <source>
        <dbReference type="EMBL" id="QKU35138.1"/>
    </source>
</evidence>
<dbReference type="GeneID" id="80518557"/>
<feature type="transmembrane region" description="Helical" evidence="1">
    <location>
        <begin position="12"/>
        <end position="32"/>
    </location>
</feature>